<comment type="caution">
    <text evidence="1">The sequence shown here is derived from an EMBL/GenBank/DDBJ whole genome shotgun (WGS) entry which is preliminary data.</text>
</comment>
<dbReference type="EMBL" id="JAUQSX010000015">
    <property type="protein sequence ID" value="MDO7849240.1"/>
    <property type="molecule type" value="Genomic_DNA"/>
</dbReference>
<dbReference type="InterPro" id="IPR025667">
    <property type="entry name" value="SprB_repeat"/>
</dbReference>
<keyword evidence="2" id="KW-1185">Reference proteome</keyword>
<dbReference type="Gene3D" id="2.60.40.740">
    <property type="match status" value="1"/>
</dbReference>
<dbReference type="Proteomes" id="UP001167796">
    <property type="component" value="Unassembled WGS sequence"/>
</dbReference>
<proteinExistence type="predicted"/>
<evidence type="ECO:0000313" key="2">
    <source>
        <dbReference type="Proteomes" id="UP001167796"/>
    </source>
</evidence>
<protein>
    <submittedName>
        <fullName evidence="1">SprB repeat-containing protein</fullName>
    </submittedName>
</protein>
<accession>A0ABT9AH84</accession>
<evidence type="ECO:0000313" key="1">
    <source>
        <dbReference type="EMBL" id="MDO7849240.1"/>
    </source>
</evidence>
<reference evidence="1" key="1">
    <citation type="submission" date="2023-07" db="EMBL/GenBank/DDBJ databases">
        <authorList>
            <person name="Kim M.K."/>
        </authorList>
    </citation>
    <scope>NUCLEOTIDE SEQUENCE</scope>
    <source>
        <strain evidence="1">M29</strain>
    </source>
</reference>
<gene>
    <name evidence="1" type="ORF">Q5H92_22945</name>
</gene>
<name>A0ABT9AH84_9BACT</name>
<dbReference type="Pfam" id="PF13573">
    <property type="entry name" value="SprB"/>
    <property type="match status" value="2"/>
</dbReference>
<sequence length="646" mass="70653">MPGQRFASLTARCASNNSFNNVYLRLNGVVESFLLQPFGTAQVVAGRLVAAIQQKLTDTGQASSYSLLSRPAADPAFWEVVVTGTTYASTQDFTGSSGPAGIALVEQLDAIKPVFIAYTRTLATCFGSSTGTIGLTITNGTTEPSGPYTYLWDDGVTTANRSGLPAGPYGVRTTDTATGAYAEATVVVGQNPQLVVTLARVGTGLQSTVAGGVAPYTYLWDDASTGPDRANVVGAVTYTLTVTDANGCSQDASLRFELLRYWFSGNAIPLALDAGAAYRADPTTKPDLRFACEVFVERDYLSGAFERVGPVLEQPADAGGRTTFEVQELLEPYVAHHLPAVRQPYIAPATGLFCRFYLRHYEITTAGPGAAVTLDDNYLLRGGLDFAEAARATWFSSYQARQLPFLTWEPATKAVLADQPEYLYCLVPRADVTELRYCLRLLFEDGSTADVLQATRFDVRVFEVYCLPAGYQQLGLIDYESTSQVLQSWEVVVKDQNDVAVTERRTFELDRRAVPTRRYFHYANSLGGVNTLCARGRAQQQDATTTLSGEVARASGYNPLDGDVAITRKTKLPTLKCYAGARDVAQQLADQDFLLSEKVVLLDVDRYRAGTVKDRTHTPLDEYDTRRVLEFDFELPRERFYTPRLS</sequence>
<organism evidence="1 2">
    <name type="scientific">Hymenobacter mellowenesis</name>
    <dbReference type="NCBI Taxonomy" id="3063995"/>
    <lineage>
        <taxon>Bacteria</taxon>
        <taxon>Pseudomonadati</taxon>
        <taxon>Bacteroidota</taxon>
        <taxon>Cytophagia</taxon>
        <taxon>Cytophagales</taxon>
        <taxon>Hymenobacteraceae</taxon>
        <taxon>Hymenobacter</taxon>
    </lineage>
</organism>
<dbReference type="RefSeq" id="WP_305013908.1">
    <property type="nucleotide sequence ID" value="NZ_JAUQSX010000015.1"/>
</dbReference>